<dbReference type="Gene3D" id="2.60.120.560">
    <property type="entry name" value="Exo-inulinase, domain 1"/>
    <property type="match status" value="1"/>
</dbReference>
<dbReference type="Gene3D" id="2.115.10.20">
    <property type="entry name" value="Glycosyl hydrolase domain, family 43"/>
    <property type="match status" value="1"/>
</dbReference>
<feature type="domain" description="Glycosyl hydrolase family 32 N-terminal" evidence="4">
    <location>
        <begin position="41"/>
        <end position="144"/>
    </location>
</feature>
<dbReference type="SUPFAM" id="SSF75005">
    <property type="entry name" value="Arabinanase/levansucrase/invertase"/>
    <property type="match status" value="1"/>
</dbReference>
<protein>
    <submittedName>
        <fullName evidence="5">Glycosyhydrolase</fullName>
    </submittedName>
</protein>
<gene>
    <name evidence="5" type="ORF">GCM10023156_24990</name>
</gene>
<name>A0ABP8MSF2_9BACT</name>
<comment type="similarity">
    <text evidence="1">Belongs to the glycosyl hydrolase 32 family.</text>
</comment>
<accession>A0ABP8MSF2</accession>
<reference evidence="6" key="1">
    <citation type="journal article" date="2019" name="Int. J. Syst. Evol. Microbiol.">
        <title>The Global Catalogue of Microorganisms (GCM) 10K type strain sequencing project: providing services to taxonomists for standard genome sequencing and annotation.</title>
        <authorList>
            <consortium name="The Broad Institute Genomics Platform"/>
            <consortium name="The Broad Institute Genome Sequencing Center for Infectious Disease"/>
            <person name="Wu L."/>
            <person name="Ma J."/>
        </authorList>
    </citation>
    <scope>NUCLEOTIDE SEQUENCE [LARGE SCALE GENOMIC DNA]</scope>
    <source>
        <strain evidence="6">JCM 17759</strain>
    </source>
</reference>
<sequence>MAVALVFCYQISSTDPLRLSESIMFSETDGSRKTIGDVDILFHNGLYHLFHLVLPNHDFIAHAVSTDAINWRRVSNALFIGDPGSWDDLMLWTMHVSPDPHQAGRWRMFYTGLSRRDQGRYQRLGMAVSDDLYHWQKSPVHWQDHRGPKDPSRVKEAVRQSRREVADCLHAEYDSESCLPLEPDSRYYESSLSEGRHWVSFRDPFYYHDGEHGWLLAAGRVKEGPIVRRGCVALMKEVAPHHFEAQPALHHPRLYDDVEVPNLIYFDDDYYLIGSIREDAKIRYWHTKKIGDPWQSYHDNVLLAQGNYAGRVCRDDHGWLLWNFYSMNLTDRTAENLMPPPKRLVRSDSGLLRAVTFEGIDDYLRESIDCRCIHSLIEDVGPQIQVCRVGGGHLDLACESGFQAFVFDGTLDCFRFQAKLEMQGLGKCGIVFRLDPETRDGYYLSLDILKGVAQLRAWGTGADGSGEHMMTFRSLQTGFWYSKSRSEASIQLLAFGSYLELSVDGRVVLSLADQTFDTGQLGIYLEAAEVRVSEVELDRLASPSQTDDHLASG</sequence>
<dbReference type="CDD" id="cd18609">
    <property type="entry name" value="GH32-like"/>
    <property type="match status" value="1"/>
</dbReference>
<evidence type="ECO:0000256" key="2">
    <source>
        <dbReference type="ARBA" id="ARBA00022801"/>
    </source>
</evidence>
<keyword evidence="6" id="KW-1185">Reference proteome</keyword>
<evidence type="ECO:0000313" key="5">
    <source>
        <dbReference type="EMBL" id="GAA4453689.1"/>
    </source>
</evidence>
<dbReference type="Pfam" id="PF00251">
    <property type="entry name" value="Glyco_hydro_32N"/>
    <property type="match status" value="1"/>
</dbReference>
<evidence type="ECO:0000256" key="1">
    <source>
        <dbReference type="ARBA" id="ARBA00009902"/>
    </source>
</evidence>
<comment type="caution">
    <text evidence="5">The sequence shown here is derived from an EMBL/GenBank/DDBJ whole genome shotgun (WGS) entry which is preliminary data.</text>
</comment>
<keyword evidence="2" id="KW-0378">Hydrolase</keyword>
<dbReference type="InterPro" id="IPR013148">
    <property type="entry name" value="Glyco_hydro_32_N"/>
</dbReference>
<keyword evidence="3" id="KW-0326">Glycosidase</keyword>
<dbReference type="InterPro" id="IPR023296">
    <property type="entry name" value="Glyco_hydro_beta-prop_sf"/>
</dbReference>
<dbReference type="EMBL" id="BAABGA010000031">
    <property type="protein sequence ID" value="GAA4453689.1"/>
    <property type="molecule type" value="Genomic_DNA"/>
</dbReference>
<evidence type="ECO:0000313" key="6">
    <source>
        <dbReference type="Proteomes" id="UP001500840"/>
    </source>
</evidence>
<dbReference type="Proteomes" id="UP001500840">
    <property type="component" value="Unassembled WGS sequence"/>
</dbReference>
<evidence type="ECO:0000256" key="3">
    <source>
        <dbReference type="ARBA" id="ARBA00023295"/>
    </source>
</evidence>
<proteinExistence type="inferred from homology"/>
<evidence type="ECO:0000259" key="4">
    <source>
        <dbReference type="Pfam" id="PF00251"/>
    </source>
</evidence>
<organism evidence="5 6">
    <name type="scientific">Novipirellula rosea</name>
    <dbReference type="NCBI Taxonomy" id="1031540"/>
    <lineage>
        <taxon>Bacteria</taxon>
        <taxon>Pseudomonadati</taxon>
        <taxon>Planctomycetota</taxon>
        <taxon>Planctomycetia</taxon>
        <taxon>Pirellulales</taxon>
        <taxon>Pirellulaceae</taxon>
        <taxon>Novipirellula</taxon>
    </lineage>
</organism>